<dbReference type="Proteomes" id="UP001236415">
    <property type="component" value="Chromosome"/>
</dbReference>
<dbReference type="InterPro" id="IPR008929">
    <property type="entry name" value="Chondroitin_lyas"/>
</dbReference>
<proteinExistence type="predicted"/>
<feature type="compositionally biased region" description="Basic and acidic residues" evidence="1">
    <location>
        <begin position="383"/>
        <end position="409"/>
    </location>
</feature>
<evidence type="ECO:0000313" key="2">
    <source>
        <dbReference type="EMBL" id="WIV19479.1"/>
    </source>
</evidence>
<gene>
    <name evidence="2" type="ORF">QPK24_01620</name>
</gene>
<dbReference type="RefSeq" id="WP_285745620.1">
    <property type="nucleotide sequence ID" value="NZ_CP127162.1"/>
</dbReference>
<organism evidence="2 3">
    <name type="scientific">Paenibacillus polygoni</name>
    <dbReference type="NCBI Taxonomy" id="3050112"/>
    <lineage>
        <taxon>Bacteria</taxon>
        <taxon>Bacillati</taxon>
        <taxon>Bacillota</taxon>
        <taxon>Bacilli</taxon>
        <taxon>Bacillales</taxon>
        <taxon>Paenibacillaceae</taxon>
        <taxon>Paenibacillus</taxon>
    </lineage>
</organism>
<dbReference type="PANTHER" id="PTHR38045">
    <property type="entry name" value="CHROMOSOME 1, WHOLE GENOME SHOTGUN SEQUENCE"/>
    <property type="match status" value="1"/>
</dbReference>
<sequence length="665" mass="75309">MEISRTDKDKGSSPCLDRQYVKWALSAKIEESEADSAAFAFGITNWRQRLRSTQEDSHFTKSWEQIRWKAAQAVSEPLPELSFAIFRQFAETGERKAYEDVYFERRARLNALAVVTAVITDKQEHQRYLASLENVIWNICGEYTWCLNAHLPKGGDPSQEVDLFAAETAQALSEIYAMHQDVLDIRVSERIRTEVRRRVLTPVFTEKRPFSWRYADHNWSAVCAGGSGMAALILMNDSEEKTDAMMQTLESMNSFLSGYGADGGCAEGLGYWVYGFGYYTYFAEMLREYSHEKIDLLASEHVRTIARFPSSIHLSDGVYVNFSDSREREVLPSGLLNRIAERTGCTHDIPFIIPGMLDDPVRRWAHLIRNFLWSDAAQCLNEKKSERENRKQNENENENENRNRNHMEDSSSISEGTGLKTAIFPNLGWWVSRGNFSGFALKGGHNGEPHNHNDLGQFILHGAGENLLCDLGAGMYSKAYFQEGRESIINISSGGHSVPVIGGHTQKSGPSYSAKVLKTKSSEKEIQVVLDLTKAYGEAPIHCFTRSVRFQCRSDDKRSILELEDVFEWKGIAESIEERLISRIEPIFEHGTVIWNGSRARLILRYDSALWAASCTATAHFTHEGESYTFYTTSVISKEKEGKQTKCQLQFEIDDTISEGLNAES</sequence>
<evidence type="ECO:0000313" key="3">
    <source>
        <dbReference type="Proteomes" id="UP001236415"/>
    </source>
</evidence>
<feature type="region of interest" description="Disordered" evidence="1">
    <location>
        <begin position="383"/>
        <end position="416"/>
    </location>
</feature>
<dbReference type="EMBL" id="CP127162">
    <property type="protein sequence ID" value="WIV19479.1"/>
    <property type="molecule type" value="Genomic_DNA"/>
</dbReference>
<evidence type="ECO:0000256" key="1">
    <source>
        <dbReference type="SAM" id="MobiDB-lite"/>
    </source>
</evidence>
<keyword evidence="3" id="KW-1185">Reference proteome</keyword>
<protein>
    <submittedName>
        <fullName evidence="2">Heparinase II/III family protein</fullName>
    </submittedName>
</protein>
<dbReference type="SUPFAM" id="SSF48230">
    <property type="entry name" value="Chondroitin AC/alginate lyase"/>
    <property type="match status" value="1"/>
</dbReference>
<dbReference type="Gene3D" id="1.50.10.100">
    <property type="entry name" value="Chondroitin AC/alginate lyase"/>
    <property type="match status" value="1"/>
</dbReference>
<dbReference type="PANTHER" id="PTHR38045:SF1">
    <property type="entry name" value="HEPARINASE II_III-LIKE PROTEIN"/>
    <property type="match status" value="1"/>
</dbReference>
<accession>A0ABY8X684</accession>
<dbReference type="Gene3D" id="2.70.98.70">
    <property type="match status" value="1"/>
</dbReference>
<reference evidence="2 3" key="1">
    <citation type="submission" date="2023-06" db="EMBL/GenBank/DDBJ databases">
        <title>Paenibacillus polygonum sp. nov., an endophytic bacterium, isolated from Polygonum lapathifolium L. in Nanji Wetland National Nature Reserve, South of Poyang Lake, Jiangxi Province, China.</title>
        <authorList>
            <person name="Yu Z."/>
        </authorList>
    </citation>
    <scope>NUCLEOTIDE SEQUENCE [LARGE SCALE GENOMIC DNA]</scope>
    <source>
        <strain evidence="2 3">C31</strain>
    </source>
</reference>
<name>A0ABY8X684_9BACL</name>